<dbReference type="EMBL" id="JARBDR010000903">
    <property type="protein sequence ID" value="KAJ8304590.1"/>
    <property type="molecule type" value="Genomic_DNA"/>
</dbReference>
<comment type="caution">
    <text evidence="1">The sequence shown here is derived from an EMBL/GenBank/DDBJ whole genome shotgun (WGS) entry which is preliminary data.</text>
</comment>
<evidence type="ECO:0000313" key="2">
    <source>
        <dbReference type="Proteomes" id="UP001217089"/>
    </source>
</evidence>
<evidence type="ECO:0000313" key="1">
    <source>
        <dbReference type="EMBL" id="KAJ8304590.1"/>
    </source>
</evidence>
<accession>A0ABQ9EMF1</accession>
<keyword evidence="2" id="KW-1185">Reference proteome</keyword>
<organism evidence="1 2">
    <name type="scientific">Tegillarca granosa</name>
    <name type="common">Malaysian cockle</name>
    <name type="synonym">Anadara granosa</name>
    <dbReference type="NCBI Taxonomy" id="220873"/>
    <lineage>
        <taxon>Eukaryota</taxon>
        <taxon>Metazoa</taxon>
        <taxon>Spiralia</taxon>
        <taxon>Lophotrochozoa</taxon>
        <taxon>Mollusca</taxon>
        <taxon>Bivalvia</taxon>
        <taxon>Autobranchia</taxon>
        <taxon>Pteriomorphia</taxon>
        <taxon>Arcoida</taxon>
        <taxon>Arcoidea</taxon>
        <taxon>Arcidae</taxon>
        <taxon>Tegillarca</taxon>
    </lineage>
</organism>
<reference evidence="1 2" key="1">
    <citation type="submission" date="2022-12" db="EMBL/GenBank/DDBJ databases">
        <title>Chromosome-level genome of Tegillarca granosa.</title>
        <authorList>
            <person name="Kim J."/>
        </authorList>
    </citation>
    <scope>NUCLEOTIDE SEQUENCE [LARGE SCALE GENOMIC DNA]</scope>
    <source>
        <strain evidence="1">Teg-2019</strain>
        <tissue evidence="1">Adductor muscle</tissue>
    </source>
</reference>
<name>A0ABQ9EMF1_TEGGR</name>
<dbReference type="Proteomes" id="UP001217089">
    <property type="component" value="Unassembled WGS sequence"/>
</dbReference>
<proteinExistence type="predicted"/>
<gene>
    <name evidence="1" type="ORF">KUTeg_018173</name>
</gene>
<sequence>MKNTSFGEERLSMFTPVRWMEQQIAKKRVKRSADYYSSHRSYNWNPGWPDDPKWGRMWYLKKKFPSVSTSMQIIVYPSYKNSFPGKSKMVLINSMFYVIFKMRLTLSVTYNEWKIVNYQYFYKMSDIKKARDGLFHNSSAGRIKKDVSDFT</sequence>
<protein>
    <submittedName>
        <fullName evidence="1">Uncharacterized protein</fullName>
    </submittedName>
</protein>